<dbReference type="CDD" id="cd03185">
    <property type="entry name" value="GST_C_Tau"/>
    <property type="match status" value="1"/>
</dbReference>
<dbReference type="Gene3D" id="1.20.1050.10">
    <property type="match status" value="1"/>
</dbReference>
<dbReference type="InterPro" id="IPR040079">
    <property type="entry name" value="Glutathione_S-Trfase"/>
</dbReference>
<evidence type="ECO:0000313" key="9">
    <source>
        <dbReference type="Proteomes" id="UP000594638"/>
    </source>
</evidence>
<dbReference type="Pfam" id="PF02798">
    <property type="entry name" value="GST_N"/>
    <property type="match status" value="1"/>
</dbReference>
<dbReference type="InterPro" id="IPR004045">
    <property type="entry name" value="Glutathione_S-Trfase_N"/>
</dbReference>
<dbReference type="Gene3D" id="3.40.30.10">
    <property type="entry name" value="Glutaredoxin"/>
    <property type="match status" value="1"/>
</dbReference>
<dbReference type="GO" id="GO:0006749">
    <property type="term" value="P:glutathione metabolic process"/>
    <property type="evidence" value="ECO:0007669"/>
    <property type="project" value="InterPro"/>
</dbReference>
<dbReference type="PROSITE" id="PS50404">
    <property type="entry name" value="GST_NTER"/>
    <property type="match status" value="1"/>
</dbReference>
<name>A0A8S0S1Q4_OLEEU</name>
<dbReference type="AlphaFoldDB" id="A0A8S0S1Q4"/>
<dbReference type="PANTHER" id="PTHR11260:SF676">
    <property type="entry name" value="GLUTATHIONE S-TRANSFERASE U8"/>
    <property type="match status" value="1"/>
</dbReference>
<evidence type="ECO:0000256" key="3">
    <source>
        <dbReference type="ARBA" id="ARBA00022679"/>
    </source>
</evidence>
<dbReference type="SUPFAM" id="SSF52833">
    <property type="entry name" value="Thioredoxin-like"/>
    <property type="match status" value="1"/>
</dbReference>
<gene>
    <name evidence="8" type="ORF">OLEA9_A106947</name>
</gene>
<dbReference type="InterPro" id="IPR010987">
    <property type="entry name" value="Glutathione-S-Trfase_C-like"/>
</dbReference>
<feature type="domain" description="GST C-terminal" evidence="7">
    <location>
        <begin position="88"/>
        <end position="210"/>
    </location>
</feature>
<comment type="caution">
    <text evidence="8">The sequence shown here is derived from an EMBL/GenBank/DDBJ whole genome shotgun (WGS) entry which is preliminary data.</text>
</comment>
<evidence type="ECO:0000256" key="2">
    <source>
        <dbReference type="ARBA" id="ARBA00012452"/>
    </source>
</evidence>
<dbReference type="SFLD" id="SFLDG00358">
    <property type="entry name" value="Main_(cytGST)"/>
    <property type="match status" value="1"/>
</dbReference>
<dbReference type="GO" id="GO:0004364">
    <property type="term" value="F:glutathione transferase activity"/>
    <property type="evidence" value="ECO:0007669"/>
    <property type="project" value="UniProtKB-EC"/>
</dbReference>
<comment type="catalytic activity">
    <reaction evidence="4">
        <text>RX + glutathione = an S-substituted glutathione + a halide anion + H(+)</text>
        <dbReference type="Rhea" id="RHEA:16437"/>
        <dbReference type="ChEBI" id="CHEBI:15378"/>
        <dbReference type="ChEBI" id="CHEBI:16042"/>
        <dbReference type="ChEBI" id="CHEBI:17792"/>
        <dbReference type="ChEBI" id="CHEBI:57925"/>
        <dbReference type="ChEBI" id="CHEBI:90779"/>
        <dbReference type="EC" id="2.5.1.18"/>
    </reaction>
</comment>
<feature type="domain" description="GST N-terminal" evidence="6">
    <location>
        <begin position="2"/>
        <end position="82"/>
    </location>
</feature>
<evidence type="ECO:0000313" key="8">
    <source>
        <dbReference type="EMBL" id="CAA2986532.1"/>
    </source>
</evidence>
<dbReference type="SUPFAM" id="SSF47616">
    <property type="entry name" value="GST C-terminal domain-like"/>
    <property type="match status" value="1"/>
</dbReference>
<accession>A0A8S0S1Q4</accession>
<comment type="similarity">
    <text evidence="1">Belongs to the GST superfamily. HSP26 family.</text>
</comment>
<evidence type="ECO:0000259" key="7">
    <source>
        <dbReference type="PROSITE" id="PS50405"/>
    </source>
</evidence>
<dbReference type="InterPro" id="IPR045073">
    <property type="entry name" value="Omega/Tau-like"/>
</dbReference>
<dbReference type="PANTHER" id="PTHR11260">
    <property type="entry name" value="GLUTATHIONE S-TRANSFERASE, GST, SUPERFAMILY, GST DOMAIN CONTAINING"/>
    <property type="match status" value="1"/>
</dbReference>
<dbReference type="FunFam" id="3.40.30.10:FF:000014">
    <property type="entry name" value="Tau class glutathione S-transferase"/>
    <property type="match status" value="1"/>
</dbReference>
<dbReference type="Proteomes" id="UP000594638">
    <property type="component" value="Unassembled WGS sequence"/>
</dbReference>
<dbReference type="FunFam" id="1.20.1050.10:FF:000012">
    <property type="entry name" value="Tau class glutathione S-transferase"/>
    <property type="match status" value="1"/>
</dbReference>
<dbReference type="GO" id="GO:0005737">
    <property type="term" value="C:cytoplasm"/>
    <property type="evidence" value="ECO:0007669"/>
    <property type="project" value="TreeGrafter"/>
</dbReference>
<dbReference type="EMBL" id="CACTIH010003866">
    <property type="protein sequence ID" value="CAA2986532.1"/>
    <property type="molecule type" value="Genomic_DNA"/>
</dbReference>
<keyword evidence="3" id="KW-0808">Transferase</keyword>
<evidence type="ECO:0000259" key="6">
    <source>
        <dbReference type="PROSITE" id="PS50404"/>
    </source>
</evidence>
<dbReference type="Pfam" id="PF00043">
    <property type="entry name" value="GST_C"/>
    <property type="match status" value="1"/>
</dbReference>
<protein>
    <recommendedName>
        <fullName evidence="5">Probable glutathione S-transferase</fullName>
        <ecNumber evidence="2">2.5.1.18</ecNumber>
    </recommendedName>
</protein>
<dbReference type="InterPro" id="IPR036282">
    <property type="entry name" value="Glutathione-S-Trfase_C_sf"/>
</dbReference>
<dbReference type="EC" id="2.5.1.18" evidence="2"/>
<evidence type="ECO:0000256" key="5">
    <source>
        <dbReference type="ARBA" id="ARBA00071370"/>
    </source>
</evidence>
<organism evidence="8 9">
    <name type="scientific">Olea europaea subsp. europaea</name>
    <dbReference type="NCBI Taxonomy" id="158383"/>
    <lineage>
        <taxon>Eukaryota</taxon>
        <taxon>Viridiplantae</taxon>
        <taxon>Streptophyta</taxon>
        <taxon>Embryophyta</taxon>
        <taxon>Tracheophyta</taxon>
        <taxon>Spermatophyta</taxon>
        <taxon>Magnoliopsida</taxon>
        <taxon>eudicotyledons</taxon>
        <taxon>Gunneridae</taxon>
        <taxon>Pentapetalae</taxon>
        <taxon>asterids</taxon>
        <taxon>lamiids</taxon>
        <taxon>Lamiales</taxon>
        <taxon>Oleaceae</taxon>
        <taxon>Oleeae</taxon>
        <taxon>Olea</taxon>
    </lineage>
</organism>
<sequence length="239" mass="26629">MAEVKLFGAWGSPYCCRIEVALKLKGVEYEFIDEDVHNKKSPSLLKYNPVHKKVPVLVHNGKPICESLVILEYIDETWEEGPSLLPKDPYERAMVRFWTKFLDEKCMPAMRKACLSRGEEQERAKEESTELLKFLEGTVSGKKFFGGDNIGMVDIVANFISYWFIIGQELVGLQVLTKEKFPKLGEWMDEYLNTIIIKENLPPKDKLTAMFQARFEAAATATATAAAAGGGGGGGGAPK</sequence>
<dbReference type="InterPro" id="IPR004046">
    <property type="entry name" value="GST_C"/>
</dbReference>
<evidence type="ECO:0000256" key="1">
    <source>
        <dbReference type="ARBA" id="ARBA00009929"/>
    </source>
</evidence>
<dbReference type="OrthoDB" id="4951845at2759"/>
<dbReference type="PROSITE" id="PS50405">
    <property type="entry name" value="GST_CTER"/>
    <property type="match status" value="1"/>
</dbReference>
<proteinExistence type="inferred from homology"/>
<dbReference type="CDD" id="cd03058">
    <property type="entry name" value="GST_N_Tau"/>
    <property type="match status" value="1"/>
</dbReference>
<dbReference type="Gramene" id="OE9A106947T1">
    <property type="protein sequence ID" value="OE9A106947C1"/>
    <property type="gene ID" value="OE9A106947"/>
</dbReference>
<reference evidence="8 9" key="1">
    <citation type="submission" date="2019-12" db="EMBL/GenBank/DDBJ databases">
        <authorList>
            <person name="Alioto T."/>
            <person name="Alioto T."/>
            <person name="Gomez Garrido J."/>
        </authorList>
    </citation>
    <scope>NUCLEOTIDE SEQUENCE [LARGE SCALE GENOMIC DNA]</scope>
</reference>
<dbReference type="InterPro" id="IPR045074">
    <property type="entry name" value="GST_C_Tau"/>
</dbReference>
<dbReference type="SFLD" id="SFLDG01152">
    <property type="entry name" value="Main.3:_Omega-_and_Tau-like"/>
    <property type="match status" value="1"/>
</dbReference>
<dbReference type="SFLD" id="SFLDS00019">
    <property type="entry name" value="Glutathione_Transferase_(cytos"/>
    <property type="match status" value="1"/>
</dbReference>
<dbReference type="InterPro" id="IPR036249">
    <property type="entry name" value="Thioredoxin-like_sf"/>
</dbReference>
<evidence type="ECO:0000256" key="4">
    <source>
        <dbReference type="ARBA" id="ARBA00047960"/>
    </source>
</evidence>
<keyword evidence="9" id="KW-1185">Reference proteome</keyword>